<dbReference type="GO" id="GO:0030620">
    <property type="term" value="F:U2 snRNA binding"/>
    <property type="evidence" value="ECO:0007669"/>
    <property type="project" value="TreeGrafter"/>
</dbReference>
<dbReference type="STRING" id="4572.M8A434"/>
<gene>
    <name evidence="1" type="ORF">TRIUR3_17199</name>
</gene>
<reference evidence="1" key="1">
    <citation type="journal article" date="2013" name="Nature">
        <title>Draft genome of the wheat A-genome progenitor Triticum urartu.</title>
        <authorList>
            <person name="Ling H.Q."/>
            <person name="Zhao S."/>
            <person name="Liu D."/>
            <person name="Wang J."/>
            <person name="Sun H."/>
            <person name="Zhang C."/>
            <person name="Fan H."/>
            <person name="Li D."/>
            <person name="Dong L."/>
            <person name="Tao Y."/>
            <person name="Gao C."/>
            <person name="Wu H."/>
            <person name="Li Y."/>
            <person name="Cui Y."/>
            <person name="Guo X."/>
            <person name="Zheng S."/>
            <person name="Wang B."/>
            <person name="Yu K."/>
            <person name="Liang Q."/>
            <person name="Yang W."/>
            <person name="Lou X."/>
            <person name="Chen J."/>
            <person name="Feng M."/>
            <person name="Jian J."/>
            <person name="Zhang X."/>
            <person name="Luo G."/>
            <person name="Jiang Y."/>
            <person name="Liu J."/>
            <person name="Wang Z."/>
            <person name="Sha Y."/>
            <person name="Zhang B."/>
            <person name="Wu H."/>
            <person name="Tang D."/>
            <person name="Shen Q."/>
            <person name="Xue P."/>
            <person name="Zou S."/>
            <person name="Wang X."/>
            <person name="Liu X."/>
            <person name="Wang F."/>
            <person name="Yang Y."/>
            <person name="An X."/>
            <person name="Dong Z."/>
            <person name="Zhang K."/>
            <person name="Zhang X."/>
            <person name="Luo M.C."/>
            <person name="Dvorak J."/>
            <person name="Tong Y."/>
            <person name="Wang J."/>
            <person name="Yang H."/>
            <person name="Li Z."/>
            <person name="Wang D."/>
            <person name="Zhang A."/>
            <person name="Wang J."/>
        </authorList>
    </citation>
    <scope>NUCLEOTIDE SEQUENCE</scope>
</reference>
<organism evidence="1">
    <name type="scientific">Triticum urartu</name>
    <name type="common">Red wild einkorn</name>
    <name type="synonym">Crithodium urartu</name>
    <dbReference type="NCBI Taxonomy" id="4572"/>
    <lineage>
        <taxon>Eukaryota</taxon>
        <taxon>Viridiplantae</taxon>
        <taxon>Streptophyta</taxon>
        <taxon>Embryophyta</taxon>
        <taxon>Tracheophyta</taxon>
        <taxon>Spermatophyta</taxon>
        <taxon>Magnoliopsida</taxon>
        <taxon>Liliopsida</taxon>
        <taxon>Poales</taxon>
        <taxon>Poaceae</taxon>
        <taxon>BOP clade</taxon>
        <taxon>Pooideae</taxon>
        <taxon>Triticodae</taxon>
        <taxon>Triticeae</taxon>
        <taxon>Triticinae</taxon>
        <taxon>Triticum</taxon>
    </lineage>
</organism>
<dbReference type="GO" id="GO:0000244">
    <property type="term" value="P:spliceosomal tri-snRNP complex assembly"/>
    <property type="evidence" value="ECO:0007669"/>
    <property type="project" value="TreeGrafter"/>
</dbReference>
<dbReference type="GO" id="GO:0030623">
    <property type="term" value="F:U5 snRNA binding"/>
    <property type="evidence" value="ECO:0007669"/>
    <property type="project" value="TreeGrafter"/>
</dbReference>
<dbReference type="AlphaFoldDB" id="M8A434"/>
<dbReference type="EMBL" id="KD173292">
    <property type="protein sequence ID" value="EMS55189.1"/>
    <property type="molecule type" value="Genomic_DNA"/>
</dbReference>
<sequence length="330" mass="37837">MTLLEVDKTVCRQNLGRLTHLWLKAEQVRQHNYLKDGSYVTPEEAGSVYPTISRAHLWHKGQMSKPSLVSESKDVFDQKASNKHWIHVQPRWGDYDSHDIECYARAKFMDYMTDNLSIYRSPTGVMIGLDLAYNLHSAFGNWFPGSSTQVYGQEKTVEGRTKLIIVARKGMLDPLEVKANYCDKEGYEQAAFASKTDLRVRAISAMNLYLRVNHIYVNSDDIKGTGYTYITPKNILKNLICIADLRTQVAGFLYGLSPQDNPQVKEMRLSIPPQHGSHQMVNLPANLPEHEFLADLEPLGASRMKLLRIWHDMLKFWRRTRRGMVKSASF</sequence>
<accession>M8A434</accession>
<dbReference type="InterPro" id="IPR012592">
    <property type="entry name" value="PROCN"/>
</dbReference>
<dbReference type="GO" id="GO:0005682">
    <property type="term" value="C:U5 snRNP"/>
    <property type="evidence" value="ECO:0007669"/>
    <property type="project" value="TreeGrafter"/>
</dbReference>
<dbReference type="GO" id="GO:0071013">
    <property type="term" value="C:catalytic step 2 spliceosome"/>
    <property type="evidence" value="ECO:0007669"/>
    <property type="project" value="TreeGrafter"/>
</dbReference>
<evidence type="ECO:0000313" key="1">
    <source>
        <dbReference type="EMBL" id="EMS55189.1"/>
    </source>
</evidence>
<dbReference type="FunFam" id="3.40.140.10:FF:000160">
    <property type="entry name" value="Pre-mRNA-processing-splicing factor 8A"/>
    <property type="match status" value="1"/>
</dbReference>
<dbReference type="GO" id="GO:0017070">
    <property type="term" value="F:U6 snRNA binding"/>
    <property type="evidence" value="ECO:0007669"/>
    <property type="project" value="TreeGrafter"/>
</dbReference>
<dbReference type="Gene3D" id="3.40.140.10">
    <property type="entry name" value="Cytidine Deaminase, domain 2"/>
    <property type="match status" value="1"/>
</dbReference>
<dbReference type="GO" id="GO:0097157">
    <property type="term" value="F:pre-mRNA intronic binding"/>
    <property type="evidence" value="ECO:0007669"/>
    <property type="project" value="TreeGrafter"/>
</dbReference>
<dbReference type="eggNOG" id="KOG1795">
    <property type="taxonomic scope" value="Eukaryota"/>
</dbReference>
<name>M8A434_TRIUA</name>
<dbReference type="Gene3D" id="3.90.1570.40">
    <property type="match status" value="1"/>
</dbReference>
<dbReference type="PANTHER" id="PTHR11140:SF0">
    <property type="entry name" value="PRE-MRNA-PROCESSING-SPLICING FACTOR 8"/>
    <property type="match status" value="1"/>
</dbReference>
<dbReference type="Pfam" id="PF08083">
    <property type="entry name" value="PROCN"/>
    <property type="match status" value="1"/>
</dbReference>
<proteinExistence type="predicted"/>
<protein>
    <submittedName>
        <fullName evidence="1">Pre-mRNA-splicing factor 8-like protein</fullName>
    </submittedName>
</protein>
<dbReference type="PANTHER" id="PTHR11140">
    <property type="entry name" value="PRE-MRNA SPLICING FACTOR PRP8"/>
    <property type="match status" value="1"/>
</dbReference>
<dbReference type="GO" id="GO:0030619">
    <property type="term" value="F:U1 snRNA binding"/>
    <property type="evidence" value="ECO:0007669"/>
    <property type="project" value="TreeGrafter"/>
</dbReference>
<dbReference type="InterPro" id="IPR027652">
    <property type="entry name" value="PRP8"/>
</dbReference>